<evidence type="ECO:0000259" key="2">
    <source>
        <dbReference type="Pfam" id="PF01337"/>
    </source>
</evidence>
<proteinExistence type="inferred from homology"/>
<dbReference type="SUPFAM" id="SSF52038">
    <property type="entry name" value="Barstar-related"/>
    <property type="match status" value="1"/>
</dbReference>
<name>A0A285HGM1_9ACTN</name>
<dbReference type="EMBL" id="OBDY01000004">
    <property type="protein sequence ID" value="SNY33986.1"/>
    <property type="molecule type" value="Genomic_DNA"/>
</dbReference>
<accession>A0A285HGM1</accession>
<dbReference type="InterPro" id="IPR000468">
    <property type="entry name" value="Barstar"/>
</dbReference>
<dbReference type="Gene3D" id="3.30.370.10">
    <property type="entry name" value="Barstar-like"/>
    <property type="match status" value="1"/>
</dbReference>
<comment type="similarity">
    <text evidence="1">Belongs to the barstar family.</text>
</comment>
<organism evidence="3 4">
    <name type="scientific">Paractinoplanes atraurantiacus</name>
    <dbReference type="NCBI Taxonomy" id="1036182"/>
    <lineage>
        <taxon>Bacteria</taxon>
        <taxon>Bacillati</taxon>
        <taxon>Actinomycetota</taxon>
        <taxon>Actinomycetes</taxon>
        <taxon>Micromonosporales</taxon>
        <taxon>Micromonosporaceae</taxon>
        <taxon>Paractinoplanes</taxon>
    </lineage>
</organism>
<dbReference type="Proteomes" id="UP000219612">
    <property type="component" value="Unassembled WGS sequence"/>
</dbReference>
<protein>
    <submittedName>
        <fullName evidence="3">Barstar, RNAse (Barnase) inhibitor</fullName>
    </submittedName>
</protein>
<dbReference type="InterPro" id="IPR035905">
    <property type="entry name" value="Barstar-like_sf"/>
</dbReference>
<dbReference type="Pfam" id="PF01337">
    <property type="entry name" value="Barstar"/>
    <property type="match status" value="1"/>
</dbReference>
<feature type="domain" description="Barstar (barnase inhibitor)" evidence="2">
    <location>
        <begin position="3"/>
        <end position="85"/>
    </location>
</feature>
<keyword evidence="4" id="KW-1185">Reference proteome</keyword>
<sequence length="97" mass="11182">MKVVIDGRFVLDEADLQARLAGAFGYGPFYKRDLAALRDCLAAGDPRPLELTWIHADAIRLALGVTVFRSYLAVFEAIEIADERRHWDQRFIFRVWE</sequence>
<evidence type="ECO:0000313" key="3">
    <source>
        <dbReference type="EMBL" id="SNY33986.1"/>
    </source>
</evidence>
<evidence type="ECO:0000313" key="4">
    <source>
        <dbReference type="Proteomes" id="UP000219612"/>
    </source>
</evidence>
<reference evidence="4" key="1">
    <citation type="submission" date="2017-09" db="EMBL/GenBank/DDBJ databases">
        <authorList>
            <person name="Varghese N."/>
            <person name="Submissions S."/>
        </authorList>
    </citation>
    <scope>NUCLEOTIDE SEQUENCE [LARGE SCALE GENOMIC DNA]</scope>
    <source>
        <strain evidence="4">CGMCC 4.6857</strain>
    </source>
</reference>
<dbReference type="AlphaFoldDB" id="A0A285HGM1"/>
<gene>
    <name evidence="3" type="ORF">SAMN05421748_104213</name>
</gene>
<evidence type="ECO:0000256" key="1">
    <source>
        <dbReference type="ARBA" id="ARBA00006845"/>
    </source>
</evidence>
<dbReference type="RefSeq" id="WP_097320101.1">
    <property type="nucleotide sequence ID" value="NZ_OBDY01000004.1"/>
</dbReference>
<dbReference type="OrthoDB" id="5184890at2"/>